<protein>
    <submittedName>
        <fullName evidence="5">AraC family transcriptional regulator</fullName>
    </submittedName>
</protein>
<evidence type="ECO:0000256" key="2">
    <source>
        <dbReference type="ARBA" id="ARBA00023125"/>
    </source>
</evidence>
<dbReference type="PANTHER" id="PTHR43280">
    <property type="entry name" value="ARAC-FAMILY TRANSCRIPTIONAL REGULATOR"/>
    <property type="match status" value="1"/>
</dbReference>
<dbReference type="InterPro" id="IPR020449">
    <property type="entry name" value="Tscrpt_reg_AraC-type_HTH"/>
</dbReference>
<dbReference type="SMART" id="SM00342">
    <property type="entry name" value="HTH_ARAC"/>
    <property type="match status" value="1"/>
</dbReference>
<keyword evidence="1" id="KW-0805">Transcription regulation</keyword>
<dbReference type="RefSeq" id="WP_089479302.1">
    <property type="nucleotide sequence ID" value="NZ_MUGS01000014.1"/>
</dbReference>
<dbReference type="PRINTS" id="PR00032">
    <property type="entry name" value="HTHARAC"/>
</dbReference>
<accession>A0A227PD46</accession>
<keyword evidence="2" id="KW-0238">DNA-binding</keyword>
<dbReference type="OrthoDB" id="2600165at2"/>
<dbReference type="Pfam" id="PF12833">
    <property type="entry name" value="HTH_18"/>
    <property type="match status" value="1"/>
</dbReference>
<dbReference type="GO" id="GO:0043565">
    <property type="term" value="F:sequence-specific DNA binding"/>
    <property type="evidence" value="ECO:0007669"/>
    <property type="project" value="InterPro"/>
</dbReference>
<keyword evidence="6" id="KW-1185">Reference proteome</keyword>
<name>A0A227PD46_9FLAO</name>
<dbReference type="InterPro" id="IPR009057">
    <property type="entry name" value="Homeodomain-like_sf"/>
</dbReference>
<proteinExistence type="predicted"/>
<evidence type="ECO:0000313" key="6">
    <source>
        <dbReference type="Proteomes" id="UP000214684"/>
    </source>
</evidence>
<sequence>MKKEENNLYKFESLSNFHEVFGLKKPLHPMISFIDIKDMKIEAHGLPHSIVLNFYKIAYKTLLCGKAKYGQNYYDFGEGGLVFTAPGQIFESPSEQANSGHLLLIHPDFFLSYPLAKKIKEYGFFSYSANEALHLSDKEKTTIMTIFEILDDELNSRIDDLSQDVIVAQIELLLNYSNRFYKRQFITRKVANNTLLQKLEEILDDHFNNQKSLTEGIPTVHYLAGKLNTSANYLSDMLRSFTGESAQQHIHNKLIDKAKEKLSTSNLSVAEIAYELGFEHPQSFSRLFKTKTNFSPLEFRQSFRLF</sequence>
<evidence type="ECO:0000256" key="1">
    <source>
        <dbReference type="ARBA" id="ARBA00023015"/>
    </source>
</evidence>
<dbReference type="SUPFAM" id="SSF46689">
    <property type="entry name" value="Homeodomain-like"/>
    <property type="match status" value="1"/>
</dbReference>
<dbReference type="PROSITE" id="PS01124">
    <property type="entry name" value="HTH_ARAC_FAMILY_2"/>
    <property type="match status" value="1"/>
</dbReference>
<evidence type="ECO:0000259" key="4">
    <source>
        <dbReference type="PROSITE" id="PS01124"/>
    </source>
</evidence>
<gene>
    <name evidence="5" type="ORF">B0A64_09695</name>
</gene>
<dbReference type="GO" id="GO:0003700">
    <property type="term" value="F:DNA-binding transcription factor activity"/>
    <property type="evidence" value="ECO:0007669"/>
    <property type="project" value="InterPro"/>
</dbReference>
<reference evidence="5 6" key="1">
    <citation type="submission" date="2016-11" db="EMBL/GenBank/DDBJ databases">
        <title>Whole genomes of Flavobacteriaceae.</title>
        <authorList>
            <person name="Stine C."/>
            <person name="Li C."/>
            <person name="Tadesse D."/>
        </authorList>
    </citation>
    <scope>NUCLEOTIDE SEQUENCE [LARGE SCALE GENOMIC DNA]</scope>
    <source>
        <strain evidence="5 6">DSM 24704</strain>
    </source>
</reference>
<dbReference type="PANTHER" id="PTHR43280:SF32">
    <property type="entry name" value="TRANSCRIPTIONAL REGULATORY PROTEIN"/>
    <property type="match status" value="1"/>
</dbReference>
<dbReference type="Proteomes" id="UP000214684">
    <property type="component" value="Unassembled WGS sequence"/>
</dbReference>
<dbReference type="AlphaFoldDB" id="A0A227PD46"/>
<evidence type="ECO:0000313" key="5">
    <source>
        <dbReference type="EMBL" id="OXG07076.1"/>
    </source>
</evidence>
<dbReference type="InterPro" id="IPR018060">
    <property type="entry name" value="HTH_AraC"/>
</dbReference>
<dbReference type="EMBL" id="MUGS01000014">
    <property type="protein sequence ID" value="OXG07076.1"/>
    <property type="molecule type" value="Genomic_DNA"/>
</dbReference>
<comment type="caution">
    <text evidence="5">The sequence shown here is derived from an EMBL/GenBank/DDBJ whole genome shotgun (WGS) entry which is preliminary data.</text>
</comment>
<feature type="domain" description="HTH araC/xylS-type" evidence="4">
    <location>
        <begin position="197"/>
        <end position="302"/>
    </location>
</feature>
<dbReference type="Gene3D" id="1.10.10.60">
    <property type="entry name" value="Homeodomain-like"/>
    <property type="match status" value="1"/>
</dbReference>
<organism evidence="5 6">
    <name type="scientific">Flavobacterium araucananum</name>
    <dbReference type="NCBI Taxonomy" id="946678"/>
    <lineage>
        <taxon>Bacteria</taxon>
        <taxon>Pseudomonadati</taxon>
        <taxon>Bacteroidota</taxon>
        <taxon>Flavobacteriia</taxon>
        <taxon>Flavobacteriales</taxon>
        <taxon>Flavobacteriaceae</taxon>
        <taxon>Flavobacterium</taxon>
    </lineage>
</organism>
<keyword evidence="3" id="KW-0804">Transcription</keyword>
<evidence type="ECO:0000256" key="3">
    <source>
        <dbReference type="ARBA" id="ARBA00023163"/>
    </source>
</evidence>